<sequence length="161" mass="18786">MGRGKLTQEEINILKKNPNVISVNEDRIVYSDSFKKYFVEQYFMGEKPGNIFRSAGFDLKILGSKRIERASYRWRESFEAGTLGVYTDTATAHEEELKDSETVQDRDDDEDAAAEEINENRKLLWKTVEEQRAIIKELSRKVERLQTANSKLMKEIDRLNM</sequence>
<evidence type="ECO:0000313" key="2">
    <source>
        <dbReference type="EMBL" id="HIU25052.1"/>
    </source>
</evidence>
<reference evidence="2" key="1">
    <citation type="submission" date="2020-10" db="EMBL/GenBank/DDBJ databases">
        <authorList>
            <person name="Gilroy R."/>
        </authorList>
    </citation>
    <scope>NUCLEOTIDE SEQUENCE</scope>
    <source>
        <strain evidence="2">ChiHcec3-6078</strain>
    </source>
</reference>
<dbReference type="EMBL" id="DVMP01000020">
    <property type="protein sequence ID" value="HIU25052.1"/>
    <property type="molecule type" value="Genomic_DNA"/>
</dbReference>
<evidence type="ECO:0000256" key="1">
    <source>
        <dbReference type="SAM" id="Coils"/>
    </source>
</evidence>
<organism evidence="2 3">
    <name type="scientific">Candidatus Allocopromorpha excrementigallinarum</name>
    <dbReference type="NCBI Taxonomy" id="2840742"/>
    <lineage>
        <taxon>Bacteria</taxon>
        <taxon>Bacillati</taxon>
        <taxon>Bacillota</taxon>
        <taxon>Clostridia</taxon>
        <taxon>Eubacteriales</taxon>
        <taxon>Eubacteriaceae</taxon>
        <taxon>Eubacteriaceae incertae sedis</taxon>
        <taxon>Candidatus Allocopromorpha</taxon>
    </lineage>
</organism>
<dbReference type="AlphaFoldDB" id="A0A9D1HZB7"/>
<reference evidence="2" key="2">
    <citation type="journal article" date="2021" name="PeerJ">
        <title>Extensive microbial diversity within the chicken gut microbiome revealed by metagenomics and culture.</title>
        <authorList>
            <person name="Gilroy R."/>
            <person name="Ravi A."/>
            <person name="Getino M."/>
            <person name="Pursley I."/>
            <person name="Horton D.L."/>
            <person name="Alikhan N.F."/>
            <person name="Baker D."/>
            <person name="Gharbi K."/>
            <person name="Hall N."/>
            <person name="Watson M."/>
            <person name="Adriaenssens E.M."/>
            <person name="Foster-Nyarko E."/>
            <person name="Jarju S."/>
            <person name="Secka A."/>
            <person name="Antonio M."/>
            <person name="Oren A."/>
            <person name="Chaudhuri R.R."/>
            <person name="La Ragione R."/>
            <person name="Hildebrand F."/>
            <person name="Pallen M.J."/>
        </authorList>
    </citation>
    <scope>NUCLEOTIDE SEQUENCE</scope>
    <source>
        <strain evidence="2">ChiHcec3-6078</strain>
    </source>
</reference>
<dbReference type="Proteomes" id="UP000824090">
    <property type="component" value="Unassembled WGS sequence"/>
</dbReference>
<comment type="caution">
    <text evidence="2">The sequence shown here is derived from an EMBL/GenBank/DDBJ whole genome shotgun (WGS) entry which is preliminary data.</text>
</comment>
<accession>A0A9D1HZB7</accession>
<protein>
    <submittedName>
        <fullName evidence="2">Uncharacterized protein</fullName>
    </submittedName>
</protein>
<dbReference type="InterPro" id="IPR046929">
    <property type="entry name" value="HTH_Tnp"/>
</dbReference>
<evidence type="ECO:0000313" key="3">
    <source>
        <dbReference type="Proteomes" id="UP000824090"/>
    </source>
</evidence>
<keyword evidence="1" id="KW-0175">Coiled coil</keyword>
<feature type="coiled-coil region" evidence="1">
    <location>
        <begin position="128"/>
        <end position="155"/>
    </location>
</feature>
<gene>
    <name evidence="2" type="ORF">IAC50_00950</name>
</gene>
<name>A0A9D1HZB7_9FIRM</name>
<proteinExistence type="predicted"/>
<dbReference type="Pfam" id="PF20310">
    <property type="entry name" value="HTH_Tnp_2"/>
    <property type="match status" value="1"/>
</dbReference>